<gene>
    <name evidence="1" type="ORF">KCTCHS21_10710</name>
</gene>
<dbReference type="KEGG" id="cohn:KCTCHS21_10710"/>
<sequence>MSVYVSKNGKVSLAVGDQPKDALLFAPSKKSSAQLVKEDLSAWKLSNSIIQERFAKATKR</sequence>
<dbReference type="AlphaFoldDB" id="A0A3T1D0N6"/>
<dbReference type="EMBL" id="AP019400">
    <property type="protein sequence ID" value="BBI31672.1"/>
    <property type="molecule type" value="Genomic_DNA"/>
</dbReference>
<reference evidence="1 2" key="1">
    <citation type="submission" date="2019-01" db="EMBL/GenBank/DDBJ databases">
        <title>Complete genome sequence of Cohnella hallensis HS21 isolated from Korean fir (Abies koreana) rhizospheric soil.</title>
        <authorList>
            <person name="Jiang L."/>
            <person name="Kang S.W."/>
            <person name="Kim S."/>
            <person name="Jung J."/>
            <person name="Kim C.Y."/>
            <person name="Kim D.H."/>
            <person name="Kim S.W."/>
            <person name="Lee J."/>
        </authorList>
    </citation>
    <scope>NUCLEOTIDE SEQUENCE [LARGE SCALE GENOMIC DNA]</scope>
    <source>
        <strain evidence="1 2">HS21</strain>
    </source>
</reference>
<accession>A0A3T1D0N6</accession>
<proteinExistence type="predicted"/>
<protein>
    <submittedName>
        <fullName evidence="1">Uncharacterized protein</fullName>
    </submittedName>
</protein>
<name>A0A3T1D0N6_9BACL</name>
<dbReference type="Proteomes" id="UP000289856">
    <property type="component" value="Chromosome"/>
</dbReference>
<dbReference type="OrthoDB" id="2642166at2"/>
<dbReference type="RefSeq" id="WP_130605642.1">
    <property type="nucleotide sequence ID" value="NZ_AP019400.1"/>
</dbReference>
<keyword evidence="2" id="KW-1185">Reference proteome</keyword>
<evidence type="ECO:0000313" key="1">
    <source>
        <dbReference type="EMBL" id="BBI31672.1"/>
    </source>
</evidence>
<organism evidence="1 2">
    <name type="scientific">Cohnella abietis</name>
    <dbReference type="NCBI Taxonomy" id="2507935"/>
    <lineage>
        <taxon>Bacteria</taxon>
        <taxon>Bacillati</taxon>
        <taxon>Bacillota</taxon>
        <taxon>Bacilli</taxon>
        <taxon>Bacillales</taxon>
        <taxon>Paenibacillaceae</taxon>
        <taxon>Cohnella</taxon>
    </lineage>
</organism>
<evidence type="ECO:0000313" key="2">
    <source>
        <dbReference type="Proteomes" id="UP000289856"/>
    </source>
</evidence>